<dbReference type="AlphaFoldDB" id="A0A1Q9EZL9"/>
<keyword evidence="2" id="KW-1185">Reference proteome</keyword>
<evidence type="ECO:0000313" key="1">
    <source>
        <dbReference type="EMBL" id="OLQ12926.1"/>
    </source>
</evidence>
<dbReference type="EMBL" id="LSRX01000036">
    <property type="protein sequence ID" value="OLQ12926.1"/>
    <property type="molecule type" value="Genomic_DNA"/>
</dbReference>
<protein>
    <submittedName>
        <fullName evidence="1">Uncharacterized protein</fullName>
    </submittedName>
</protein>
<dbReference type="Proteomes" id="UP000186817">
    <property type="component" value="Unassembled WGS sequence"/>
</dbReference>
<evidence type="ECO:0000313" key="2">
    <source>
        <dbReference type="Proteomes" id="UP000186817"/>
    </source>
</evidence>
<name>A0A1Q9EZL9_SYMMI</name>
<comment type="caution">
    <text evidence="1">The sequence shown here is derived from an EMBL/GenBank/DDBJ whole genome shotgun (WGS) entry which is preliminary data.</text>
</comment>
<sequence>MPASASYPARSFYGCCNGALQQFCEDCLGDGPAAKPTAFTEERVQLLLRREERKRLYEEEQVRLVYLKRGESPPPVAVREPSPVVTFREPGVHHVPGPYNRV</sequence>
<proteinExistence type="predicted"/>
<reference evidence="1 2" key="1">
    <citation type="submission" date="2016-02" db="EMBL/GenBank/DDBJ databases">
        <title>Genome analysis of coral dinoflagellate symbionts highlights evolutionary adaptations to a symbiotic lifestyle.</title>
        <authorList>
            <person name="Aranda M."/>
            <person name="Li Y."/>
            <person name="Liew Y.J."/>
            <person name="Baumgarten S."/>
            <person name="Simakov O."/>
            <person name="Wilson M."/>
            <person name="Piel J."/>
            <person name="Ashoor H."/>
            <person name="Bougouffa S."/>
            <person name="Bajic V.B."/>
            <person name="Ryu T."/>
            <person name="Ravasi T."/>
            <person name="Bayer T."/>
            <person name="Micklem G."/>
            <person name="Kim H."/>
            <person name="Bhak J."/>
            <person name="Lajeunesse T.C."/>
            <person name="Voolstra C.R."/>
        </authorList>
    </citation>
    <scope>NUCLEOTIDE SEQUENCE [LARGE SCALE GENOMIC DNA]</scope>
    <source>
        <strain evidence="1 2">CCMP2467</strain>
    </source>
</reference>
<accession>A0A1Q9EZL9</accession>
<organism evidence="1 2">
    <name type="scientific">Symbiodinium microadriaticum</name>
    <name type="common">Dinoflagellate</name>
    <name type="synonym">Zooxanthella microadriatica</name>
    <dbReference type="NCBI Taxonomy" id="2951"/>
    <lineage>
        <taxon>Eukaryota</taxon>
        <taxon>Sar</taxon>
        <taxon>Alveolata</taxon>
        <taxon>Dinophyceae</taxon>
        <taxon>Suessiales</taxon>
        <taxon>Symbiodiniaceae</taxon>
        <taxon>Symbiodinium</taxon>
    </lineage>
</organism>
<gene>
    <name evidence="1" type="ORF">AK812_SmicGene3144</name>
</gene>